<feature type="region of interest" description="Disordered" evidence="1">
    <location>
        <begin position="181"/>
        <end position="226"/>
    </location>
</feature>
<feature type="compositionally biased region" description="Polar residues" evidence="1">
    <location>
        <begin position="95"/>
        <end position="113"/>
    </location>
</feature>
<dbReference type="Proteomes" id="UP000000709">
    <property type="component" value="Unassembled WGS sequence"/>
</dbReference>
<name>G3AJ06_SPAPN</name>
<gene>
    <name evidence="2" type="ORF">SPAPADRAFT_59950</name>
</gene>
<dbReference type="InParanoid" id="G3AJ06"/>
<feature type="compositionally biased region" description="Low complexity" evidence="1">
    <location>
        <begin position="212"/>
        <end position="224"/>
    </location>
</feature>
<feature type="compositionally biased region" description="Polar residues" evidence="1">
    <location>
        <begin position="125"/>
        <end position="142"/>
    </location>
</feature>
<dbReference type="EMBL" id="GL996500">
    <property type="protein sequence ID" value="EGW34518.1"/>
    <property type="molecule type" value="Genomic_DNA"/>
</dbReference>
<dbReference type="RefSeq" id="XP_007374102.1">
    <property type="nucleotide sequence ID" value="XM_007374040.1"/>
</dbReference>
<evidence type="ECO:0000313" key="2">
    <source>
        <dbReference type="EMBL" id="EGW34518.1"/>
    </source>
</evidence>
<dbReference type="eggNOG" id="ENOG502RPZ3">
    <property type="taxonomic scope" value="Eukaryota"/>
</dbReference>
<sequence>MSSYLSILEEEITHVQELLQSLPFNAEKRTIPFLEVYKIPYHEFIELKNHPNKFPIDGNKLLKLGISLGNLLKTLEAEKENYDRQQTQQQVFIQNLNKSRANKPKPTTATANGQEFDPFKESSDSNDNSQIKRQSGTSDVSSNANAAIHPYQIRFMMNLLNILKSFDIRVPNPYKPETTSVVSHLYGDGPTKRDSLPSNYSPANRTPPRPRPSSASSEISRPDSVVTSSPIKLSSRQLSIEKLEININVDNIFIYKILLKMIREIYLRLKEHFQTIESQGIVTDTISKNDSDENFSIFSSNSNNSQENLLPGNDEYLRVFHQVMSRISYGILEPFILMIYHELAEKKIQDSFTDLIESL</sequence>
<dbReference type="HOGENOM" id="CLU_051711_0_0_1"/>
<protein>
    <submittedName>
        <fullName evidence="2">Uncharacterized protein</fullName>
    </submittedName>
</protein>
<proteinExistence type="predicted"/>
<evidence type="ECO:0000313" key="3">
    <source>
        <dbReference type="Proteomes" id="UP000000709"/>
    </source>
</evidence>
<dbReference type="OMA" id="NSAMTID"/>
<reference evidence="2 3" key="1">
    <citation type="journal article" date="2011" name="Proc. Natl. Acad. Sci. U.S.A.">
        <title>Comparative genomics of xylose-fermenting fungi for enhanced biofuel production.</title>
        <authorList>
            <person name="Wohlbach D.J."/>
            <person name="Kuo A."/>
            <person name="Sato T.K."/>
            <person name="Potts K.M."/>
            <person name="Salamov A.A."/>
            <person name="LaButti K.M."/>
            <person name="Sun H."/>
            <person name="Clum A."/>
            <person name="Pangilinan J.L."/>
            <person name="Lindquist E.A."/>
            <person name="Lucas S."/>
            <person name="Lapidus A."/>
            <person name="Jin M."/>
            <person name="Gunawan C."/>
            <person name="Balan V."/>
            <person name="Dale B.E."/>
            <person name="Jeffries T.W."/>
            <person name="Zinkel R."/>
            <person name="Barry K.W."/>
            <person name="Grigoriev I.V."/>
            <person name="Gasch A.P."/>
        </authorList>
    </citation>
    <scope>NUCLEOTIDE SEQUENCE [LARGE SCALE GENOMIC DNA]</scope>
    <source>
        <strain evidence="3">NRRL Y-27907 / 11-Y1</strain>
    </source>
</reference>
<feature type="region of interest" description="Disordered" evidence="1">
    <location>
        <begin position="95"/>
        <end position="142"/>
    </location>
</feature>
<organism evidence="3">
    <name type="scientific">Spathaspora passalidarum (strain NRRL Y-27907 / 11-Y1)</name>
    <dbReference type="NCBI Taxonomy" id="619300"/>
    <lineage>
        <taxon>Eukaryota</taxon>
        <taxon>Fungi</taxon>
        <taxon>Dikarya</taxon>
        <taxon>Ascomycota</taxon>
        <taxon>Saccharomycotina</taxon>
        <taxon>Pichiomycetes</taxon>
        <taxon>Debaryomycetaceae</taxon>
        <taxon>Spathaspora</taxon>
    </lineage>
</organism>
<accession>G3AJ06</accession>
<keyword evidence="3" id="KW-1185">Reference proteome</keyword>
<evidence type="ECO:0000256" key="1">
    <source>
        <dbReference type="SAM" id="MobiDB-lite"/>
    </source>
</evidence>
<dbReference type="KEGG" id="spaa:SPAPADRAFT_59950"/>
<dbReference type="AlphaFoldDB" id="G3AJ06"/>
<dbReference type="OrthoDB" id="4093987at2759"/>
<dbReference type="GeneID" id="18873147"/>